<evidence type="ECO:0000313" key="7">
    <source>
        <dbReference type="Proteomes" id="UP001497623"/>
    </source>
</evidence>
<protein>
    <submittedName>
        <fullName evidence="6">Uncharacterized protein</fullName>
    </submittedName>
</protein>
<feature type="compositionally biased region" description="Basic residues" evidence="5">
    <location>
        <begin position="8"/>
        <end position="23"/>
    </location>
</feature>
<proteinExistence type="inferred from homology"/>
<sequence length="285" mass="30776">SASVPTMHRQRLNHSHANSRGHGGRHYAVVALATALLVAPSLLASNHGRASAAATSSSSWLPPRRNTGSSTTTSTKLRNGFVDNTGINMDSLGFGEVGMSWDDALGGLKGAYNKRAPRMRMSKFTSMDSNLQYFSKEQMEAALVSEYGVVPYDVVAASGAVGKGVNCSGLQSNMHPNLIPREAQLHPSWLYASSLIGDCPVHYVERALPPLYHPPRLLEAVCSCQGSQCSQEGHQCVPISRLMPVWVRRGAGQYVMDVEEVTVICACVMRTSITANSLYRVSMHT</sequence>
<feature type="region of interest" description="Disordered" evidence="5">
    <location>
        <begin position="1"/>
        <end position="23"/>
    </location>
</feature>
<evidence type="ECO:0000256" key="2">
    <source>
        <dbReference type="ARBA" id="ARBA00007236"/>
    </source>
</evidence>
<dbReference type="GO" id="GO:0005125">
    <property type="term" value="F:cytokine activity"/>
    <property type="evidence" value="ECO:0007669"/>
    <property type="project" value="InterPro"/>
</dbReference>
<evidence type="ECO:0000313" key="6">
    <source>
        <dbReference type="EMBL" id="CAL4153500.1"/>
    </source>
</evidence>
<feature type="non-terminal residue" evidence="6">
    <location>
        <position position="1"/>
    </location>
</feature>
<dbReference type="AlphaFoldDB" id="A0AAV2S2Z6"/>
<dbReference type="InterPro" id="IPR010345">
    <property type="entry name" value="IL-17_fam"/>
</dbReference>
<gene>
    <name evidence="6" type="ORF">MNOR_LOCUS31183</name>
</gene>
<dbReference type="Gene3D" id="2.10.90.10">
    <property type="entry name" value="Cystine-knot cytokines"/>
    <property type="match status" value="1"/>
</dbReference>
<evidence type="ECO:0000256" key="3">
    <source>
        <dbReference type="ARBA" id="ARBA00022525"/>
    </source>
</evidence>
<keyword evidence="3" id="KW-0964">Secreted</keyword>
<reference evidence="6 7" key="1">
    <citation type="submission" date="2024-05" db="EMBL/GenBank/DDBJ databases">
        <authorList>
            <person name="Wallberg A."/>
        </authorList>
    </citation>
    <scope>NUCLEOTIDE SEQUENCE [LARGE SCALE GENOMIC DNA]</scope>
</reference>
<organism evidence="6 7">
    <name type="scientific">Meganyctiphanes norvegica</name>
    <name type="common">Northern krill</name>
    <name type="synonym">Thysanopoda norvegica</name>
    <dbReference type="NCBI Taxonomy" id="48144"/>
    <lineage>
        <taxon>Eukaryota</taxon>
        <taxon>Metazoa</taxon>
        <taxon>Ecdysozoa</taxon>
        <taxon>Arthropoda</taxon>
        <taxon>Crustacea</taxon>
        <taxon>Multicrustacea</taxon>
        <taxon>Malacostraca</taxon>
        <taxon>Eumalacostraca</taxon>
        <taxon>Eucarida</taxon>
        <taxon>Euphausiacea</taxon>
        <taxon>Euphausiidae</taxon>
        <taxon>Meganyctiphanes</taxon>
    </lineage>
</organism>
<comment type="similarity">
    <text evidence="2">Belongs to the IL-17 family.</text>
</comment>
<accession>A0AAV2S2Z6</accession>
<keyword evidence="4" id="KW-0732">Signal</keyword>
<dbReference type="SUPFAM" id="SSF57501">
    <property type="entry name" value="Cystine-knot cytokines"/>
    <property type="match status" value="1"/>
</dbReference>
<dbReference type="EMBL" id="CAXKWB010039690">
    <property type="protein sequence ID" value="CAL4153500.1"/>
    <property type="molecule type" value="Genomic_DNA"/>
</dbReference>
<evidence type="ECO:0000256" key="4">
    <source>
        <dbReference type="ARBA" id="ARBA00022729"/>
    </source>
</evidence>
<dbReference type="Pfam" id="PF06083">
    <property type="entry name" value="IL17"/>
    <property type="match status" value="1"/>
</dbReference>
<comment type="caution">
    <text evidence="6">The sequence shown here is derived from an EMBL/GenBank/DDBJ whole genome shotgun (WGS) entry which is preliminary data.</text>
</comment>
<comment type="subcellular location">
    <subcellularLocation>
        <location evidence="1">Secreted</location>
    </subcellularLocation>
</comment>
<name>A0AAV2S2Z6_MEGNR</name>
<dbReference type="GO" id="GO:0005576">
    <property type="term" value="C:extracellular region"/>
    <property type="evidence" value="ECO:0007669"/>
    <property type="project" value="UniProtKB-SubCell"/>
</dbReference>
<evidence type="ECO:0000256" key="5">
    <source>
        <dbReference type="SAM" id="MobiDB-lite"/>
    </source>
</evidence>
<dbReference type="Proteomes" id="UP001497623">
    <property type="component" value="Unassembled WGS sequence"/>
</dbReference>
<feature type="region of interest" description="Disordered" evidence="5">
    <location>
        <begin position="53"/>
        <end position="80"/>
    </location>
</feature>
<evidence type="ECO:0000256" key="1">
    <source>
        <dbReference type="ARBA" id="ARBA00004613"/>
    </source>
</evidence>
<dbReference type="InterPro" id="IPR029034">
    <property type="entry name" value="Cystine-knot_cytokine"/>
</dbReference>
<keyword evidence="7" id="KW-1185">Reference proteome</keyword>